<protein>
    <submittedName>
        <fullName evidence="2">Uncharacterized protein</fullName>
    </submittedName>
</protein>
<dbReference type="AlphaFoldDB" id="A0A1Y1XUI9"/>
<comment type="caution">
    <text evidence="2">The sequence shown here is derived from an EMBL/GenBank/DDBJ whole genome shotgun (WGS) entry which is preliminary data.</text>
</comment>
<evidence type="ECO:0000313" key="2">
    <source>
        <dbReference type="EMBL" id="ORX89156.1"/>
    </source>
</evidence>
<reference evidence="2 3" key="1">
    <citation type="submission" date="2016-07" db="EMBL/GenBank/DDBJ databases">
        <title>Pervasive Adenine N6-methylation of Active Genes in Fungi.</title>
        <authorList>
            <consortium name="DOE Joint Genome Institute"/>
            <person name="Mondo S.J."/>
            <person name="Dannebaum R.O."/>
            <person name="Kuo R.C."/>
            <person name="Labutti K."/>
            <person name="Haridas S."/>
            <person name="Kuo A."/>
            <person name="Salamov A."/>
            <person name="Ahrendt S.R."/>
            <person name="Lipzen A."/>
            <person name="Sullivan W."/>
            <person name="Andreopoulos W.B."/>
            <person name="Clum A."/>
            <person name="Lindquist E."/>
            <person name="Daum C."/>
            <person name="Ramamoorthy G.K."/>
            <person name="Gryganskyi A."/>
            <person name="Culley D."/>
            <person name="Magnuson J.K."/>
            <person name="James T.Y."/>
            <person name="O'Malley M.A."/>
            <person name="Stajich J.E."/>
            <person name="Spatafora J.W."/>
            <person name="Visel A."/>
            <person name="Grigoriev I.V."/>
        </authorList>
    </citation>
    <scope>NUCLEOTIDE SEQUENCE [LARGE SCALE GENOMIC DNA]</scope>
    <source>
        <strain evidence="2 3">CBS 931.73</strain>
    </source>
</reference>
<gene>
    <name evidence="2" type="ORF">K493DRAFT_305995</name>
</gene>
<organism evidence="2 3">
    <name type="scientific">Basidiobolus meristosporus CBS 931.73</name>
    <dbReference type="NCBI Taxonomy" id="1314790"/>
    <lineage>
        <taxon>Eukaryota</taxon>
        <taxon>Fungi</taxon>
        <taxon>Fungi incertae sedis</taxon>
        <taxon>Zoopagomycota</taxon>
        <taxon>Entomophthoromycotina</taxon>
        <taxon>Basidiobolomycetes</taxon>
        <taxon>Basidiobolales</taxon>
        <taxon>Basidiobolaceae</taxon>
        <taxon>Basidiobolus</taxon>
    </lineage>
</organism>
<evidence type="ECO:0000256" key="1">
    <source>
        <dbReference type="SAM" id="Coils"/>
    </source>
</evidence>
<keyword evidence="1" id="KW-0175">Coiled coil</keyword>
<dbReference type="InParanoid" id="A0A1Y1XUI9"/>
<name>A0A1Y1XUI9_9FUNG</name>
<feature type="coiled-coil region" evidence="1">
    <location>
        <begin position="11"/>
        <end position="79"/>
    </location>
</feature>
<dbReference type="EMBL" id="MCFE01000470">
    <property type="protein sequence ID" value="ORX89156.1"/>
    <property type="molecule type" value="Genomic_DNA"/>
</dbReference>
<accession>A0A1Y1XUI9</accession>
<evidence type="ECO:0000313" key="3">
    <source>
        <dbReference type="Proteomes" id="UP000193498"/>
    </source>
</evidence>
<sequence length="109" mass="12874">MEQVAVCLNCLSQINKLIKNSNENQQNFKKQEQLLLKCNQGTNQNLELLQKFDKVKQNVEQANQKCEDLKREFDQFLNNISPNYIKYSSETKLEEFKNIFVNNKLSEKV</sequence>
<dbReference type="Proteomes" id="UP000193498">
    <property type="component" value="Unassembled WGS sequence"/>
</dbReference>
<keyword evidence="3" id="KW-1185">Reference proteome</keyword>
<proteinExistence type="predicted"/>